<comment type="caution">
    <text evidence="6">The sequence shown here is derived from an EMBL/GenBank/DDBJ whole genome shotgun (WGS) entry which is preliminary data.</text>
</comment>
<feature type="chain" id="PRO_5040839542" evidence="3">
    <location>
        <begin position="18"/>
        <end position="345"/>
    </location>
</feature>
<dbReference type="Gene3D" id="3.40.50.720">
    <property type="entry name" value="NAD(P)-binding Rossmann-like Domain"/>
    <property type="match status" value="1"/>
</dbReference>
<dbReference type="Proteomes" id="UP001140076">
    <property type="component" value="Unassembled WGS sequence"/>
</dbReference>
<keyword evidence="7" id="KW-1185">Reference proteome</keyword>
<sequence length="345" mass="35703">MTPLRIGVLGAAAIAPAAVVGPAARVPGVAVAAVAARDPARARAFARRHRVPAVHADYAALLADPGVDAVYIPLPNALHAHWTLRAIAAGKHVLCEKPMTANRAEAAAVAEAADAAPGLVVMEAFHYRYHPLAERLRTVVHGSAPPPGAAPGSGGELGRVRRVEVAVCVPLPLPGDIRYRYDLGGGAAMDTGCYAAHLARLLGGEEPEVVGARAAVLRRAPAVDRAVTAELAFPSGATGRLRASLWSTALLRVGARVVGERGELRVANFLMPHLFHRLRVRTPRGTRTETVPGEATYTAQLRAFAAAARGGAPVLTPARDAVATMALLDAVYRAAGLPVRGAAPG</sequence>
<dbReference type="Gene3D" id="3.30.360.10">
    <property type="entry name" value="Dihydrodipicolinate Reductase, domain 2"/>
    <property type="match status" value="1"/>
</dbReference>
<evidence type="ECO:0000256" key="2">
    <source>
        <dbReference type="ARBA" id="ARBA00023002"/>
    </source>
</evidence>
<evidence type="ECO:0000259" key="4">
    <source>
        <dbReference type="Pfam" id="PF01408"/>
    </source>
</evidence>
<dbReference type="Pfam" id="PF22725">
    <property type="entry name" value="GFO_IDH_MocA_C3"/>
    <property type="match status" value="1"/>
</dbReference>
<evidence type="ECO:0000313" key="7">
    <source>
        <dbReference type="Proteomes" id="UP001140076"/>
    </source>
</evidence>
<dbReference type="InterPro" id="IPR055170">
    <property type="entry name" value="GFO_IDH_MocA-like_dom"/>
</dbReference>
<evidence type="ECO:0000256" key="1">
    <source>
        <dbReference type="ARBA" id="ARBA00010928"/>
    </source>
</evidence>
<accession>A0A9X3NQC0</accession>
<feature type="signal peptide" evidence="3">
    <location>
        <begin position="1"/>
        <end position="17"/>
    </location>
</feature>
<dbReference type="PANTHER" id="PTHR22604:SF105">
    <property type="entry name" value="TRANS-1,2-DIHYDROBENZENE-1,2-DIOL DEHYDROGENASE"/>
    <property type="match status" value="1"/>
</dbReference>
<dbReference type="SUPFAM" id="SSF55347">
    <property type="entry name" value="Glyceraldehyde-3-phosphate dehydrogenase-like, C-terminal domain"/>
    <property type="match status" value="1"/>
</dbReference>
<dbReference type="EMBL" id="JAJAQC010000035">
    <property type="protein sequence ID" value="MDA0566403.1"/>
    <property type="molecule type" value="Genomic_DNA"/>
</dbReference>
<dbReference type="AlphaFoldDB" id="A0A9X3NQC0"/>
<dbReference type="GO" id="GO:0016491">
    <property type="term" value="F:oxidoreductase activity"/>
    <property type="evidence" value="ECO:0007669"/>
    <property type="project" value="UniProtKB-KW"/>
</dbReference>
<proteinExistence type="inferred from homology"/>
<dbReference type="InterPro" id="IPR000683">
    <property type="entry name" value="Gfo/Idh/MocA-like_OxRdtase_N"/>
</dbReference>
<evidence type="ECO:0000313" key="6">
    <source>
        <dbReference type="EMBL" id="MDA0566403.1"/>
    </source>
</evidence>
<feature type="domain" description="GFO/IDH/MocA-like oxidoreductase" evidence="5">
    <location>
        <begin position="155"/>
        <end position="264"/>
    </location>
</feature>
<dbReference type="InterPro" id="IPR050984">
    <property type="entry name" value="Gfo/Idh/MocA_domain"/>
</dbReference>
<protein>
    <submittedName>
        <fullName evidence="6">Gfo/Idh/MocA family oxidoreductase</fullName>
    </submittedName>
</protein>
<dbReference type="Pfam" id="PF01408">
    <property type="entry name" value="GFO_IDH_MocA"/>
    <property type="match status" value="1"/>
</dbReference>
<dbReference type="GO" id="GO:0000166">
    <property type="term" value="F:nucleotide binding"/>
    <property type="evidence" value="ECO:0007669"/>
    <property type="project" value="InterPro"/>
</dbReference>
<dbReference type="RefSeq" id="WP_270073657.1">
    <property type="nucleotide sequence ID" value="NZ_JAJAQC010000035.1"/>
</dbReference>
<dbReference type="SUPFAM" id="SSF51735">
    <property type="entry name" value="NAD(P)-binding Rossmann-fold domains"/>
    <property type="match status" value="1"/>
</dbReference>
<gene>
    <name evidence="6" type="ORF">LG943_19080</name>
</gene>
<dbReference type="InterPro" id="IPR036291">
    <property type="entry name" value="NAD(P)-bd_dom_sf"/>
</dbReference>
<reference evidence="6" key="1">
    <citation type="submission" date="2021-10" db="EMBL/GenBank/DDBJ databases">
        <title>Streptomonospora sp. nov., isolated from mangrove soil.</title>
        <authorList>
            <person name="Chen X."/>
            <person name="Ge X."/>
            <person name="Liu W."/>
        </authorList>
    </citation>
    <scope>NUCLEOTIDE SEQUENCE</scope>
    <source>
        <strain evidence="6">S1-112</strain>
    </source>
</reference>
<organism evidence="6 7">
    <name type="scientific">Streptomonospora mangrovi</name>
    <dbReference type="NCBI Taxonomy" id="2883123"/>
    <lineage>
        <taxon>Bacteria</taxon>
        <taxon>Bacillati</taxon>
        <taxon>Actinomycetota</taxon>
        <taxon>Actinomycetes</taxon>
        <taxon>Streptosporangiales</taxon>
        <taxon>Nocardiopsidaceae</taxon>
        <taxon>Streptomonospora</taxon>
    </lineage>
</organism>
<keyword evidence="2" id="KW-0560">Oxidoreductase</keyword>
<feature type="domain" description="Gfo/Idh/MocA-like oxidoreductase N-terminal" evidence="4">
    <location>
        <begin position="4"/>
        <end position="120"/>
    </location>
</feature>
<evidence type="ECO:0000256" key="3">
    <source>
        <dbReference type="SAM" id="SignalP"/>
    </source>
</evidence>
<comment type="similarity">
    <text evidence="1">Belongs to the Gfo/Idh/MocA family.</text>
</comment>
<name>A0A9X3NQC0_9ACTN</name>
<dbReference type="PANTHER" id="PTHR22604">
    <property type="entry name" value="OXIDOREDUCTASES"/>
    <property type="match status" value="1"/>
</dbReference>
<evidence type="ECO:0000259" key="5">
    <source>
        <dbReference type="Pfam" id="PF22725"/>
    </source>
</evidence>
<keyword evidence="3" id="KW-0732">Signal</keyword>